<keyword evidence="2" id="KW-1185">Reference proteome</keyword>
<dbReference type="AlphaFoldDB" id="A0A5C6FG69"/>
<name>A0A5C6FG69_9BACT</name>
<evidence type="ECO:0000313" key="1">
    <source>
        <dbReference type="EMBL" id="TWU60531.1"/>
    </source>
</evidence>
<evidence type="ECO:0000313" key="2">
    <source>
        <dbReference type="Proteomes" id="UP000318288"/>
    </source>
</evidence>
<proteinExistence type="predicted"/>
<dbReference type="EMBL" id="SJPW01000001">
    <property type="protein sequence ID" value="TWU60531.1"/>
    <property type="molecule type" value="Genomic_DNA"/>
</dbReference>
<organism evidence="1 2">
    <name type="scientific">Rubripirellula tenax</name>
    <dbReference type="NCBI Taxonomy" id="2528015"/>
    <lineage>
        <taxon>Bacteria</taxon>
        <taxon>Pseudomonadati</taxon>
        <taxon>Planctomycetota</taxon>
        <taxon>Planctomycetia</taxon>
        <taxon>Pirellulales</taxon>
        <taxon>Pirellulaceae</taxon>
        <taxon>Rubripirellula</taxon>
    </lineage>
</organism>
<gene>
    <name evidence="1" type="ORF">Poly51_08070</name>
</gene>
<dbReference type="Proteomes" id="UP000318288">
    <property type="component" value="Unassembled WGS sequence"/>
</dbReference>
<reference evidence="1 2" key="1">
    <citation type="submission" date="2019-02" db="EMBL/GenBank/DDBJ databases">
        <title>Deep-cultivation of Planctomycetes and their phenomic and genomic characterization uncovers novel biology.</title>
        <authorList>
            <person name="Wiegand S."/>
            <person name="Jogler M."/>
            <person name="Boedeker C."/>
            <person name="Pinto D."/>
            <person name="Vollmers J."/>
            <person name="Rivas-Marin E."/>
            <person name="Kohn T."/>
            <person name="Peeters S.H."/>
            <person name="Heuer A."/>
            <person name="Rast P."/>
            <person name="Oberbeckmann S."/>
            <person name="Bunk B."/>
            <person name="Jeske O."/>
            <person name="Meyerdierks A."/>
            <person name="Storesund J.E."/>
            <person name="Kallscheuer N."/>
            <person name="Luecker S."/>
            <person name="Lage O.M."/>
            <person name="Pohl T."/>
            <person name="Merkel B.J."/>
            <person name="Hornburger P."/>
            <person name="Mueller R.-W."/>
            <person name="Bruemmer F."/>
            <person name="Labrenz M."/>
            <person name="Spormann A.M."/>
            <person name="Op Den Camp H."/>
            <person name="Overmann J."/>
            <person name="Amann R."/>
            <person name="Jetten M.S.M."/>
            <person name="Mascher T."/>
            <person name="Medema M.H."/>
            <person name="Devos D.P."/>
            <person name="Kaster A.-K."/>
            <person name="Ovreas L."/>
            <person name="Rohde M."/>
            <person name="Galperin M.Y."/>
            <person name="Jogler C."/>
        </authorList>
    </citation>
    <scope>NUCLEOTIDE SEQUENCE [LARGE SCALE GENOMIC DNA]</scope>
    <source>
        <strain evidence="1 2">Poly51</strain>
    </source>
</reference>
<protein>
    <submittedName>
        <fullName evidence="1">Uncharacterized protein</fullName>
    </submittedName>
</protein>
<sequence>MRFVPSDWESRRIANADDRRMSPFSDPDHPRVYGVLFMNCFAVHVPRTESRVVRCFARVKLGLFQHRADVLGDLIGVLIGVDDGRLLAGMRQLFQESLPN</sequence>
<accession>A0A5C6FG69</accession>
<comment type="caution">
    <text evidence="1">The sequence shown here is derived from an EMBL/GenBank/DDBJ whole genome shotgun (WGS) entry which is preliminary data.</text>
</comment>